<dbReference type="InterPro" id="IPR003159">
    <property type="entry name" value="Lyase_8_central_dom"/>
</dbReference>
<dbReference type="PANTHER" id="PTHR38481">
    <property type="entry name" value="HYALURONATE LYASE"/>
    <property type="match status" value="1"/>
</dbReference>
<dbReference type="InterPro" id="IPR008929">
    <property type="entry name" value="Chondroitin_lyas"/>
</dbReference>
<feature type="chain" id="PRO_5037589183" evidence="4">
    <location>
        <begin position="32"/>
        <end position="802"/>
    </location>
</feature>
<dbReference type="SUPFAM" id="SSF48230">
    <property type="entry name" value="Chondroitin AC/alginate lyase"/>
    <property type="match status" value="1"/>
</dbReference>
<accession>A0A939ITW3</accession>
<feature type="signal peptide" evidence="4">
    <location>
        <begin position="1"/>
        <end position="31"/>
    </location>
</feature>
<dbReference type="PANTHER" id="PTHR38481:SF1">
    <property type="entry name" value="HYALURONATE LYASE"/>
    <property type="match status" value="1"/>
</dbReference>
<dbReference type="GO" id="GO:0005576">
    <property type="term" value="C:extracellular region"/>
    <property type="evidence" value="ECO:0007669"/>
    <property type="project" value="InterPro"/>
</dbReference>
<organism evidence="8 9">
    <name type="scientific">Microbacterium esteraromaticum</name>
    <dbReference type="NCBI Taxonomy" id="57043"/>
    <lineage>
        <taxon>Bacteria</taxon>
        <taxon>Bacillati</taxon>
        <taxon>Actinomycetota</taxon>
        <taxon>Actinomycetes</taxon>
        <taxon>Micrococcales</taxon>
        <taxon>Microbacteriaceae</taxon>
        <taxon>Microbacterium</taxon>
    </lineage>
</organism>
<proteinExistence type="inferred from homology"/>
<reference evidence="8" key="1">
    <citation type="submission" date="2020-12" db="EMBL/GenBank/DDBJ databases">
        <title>PHA producing bacteria isolated from mangrove.</title>
        <authorList>
            <person name="Zheng W."/>
            <person name="Yu S."/>
            <person name="Huang Y."/>
        </authorList>
    </citation>
    <scope>NUCLEOTIDE SEQUENCE</scope>
    <source>
        <strain evidence="8">GN8-5</strain>
    </source>
</reference>
<dbReference type="Pfam" id="PF02278">
    <property type="entry name" value="Lyase_8"/>
    <property type="match status" value="1"/>
</dbReference>
<dbReference type="RefSeq" id="WP_206824479.1">
    <property type="nucleotide sequence ID" value="NZ_JAEMWU010000002.1"/>
</dbReference>
<evidence type="ECO:0000313" key="9">
    <source>
        <dbReference type="Proteomes" id="UP000664385"/>
    </source>
</evidence>
<dbReference type="Pfam" id="PF08124">
    <property type="entry name" value="Lyase_8_N"/>
    <property type="match status" value="1"/>
</dbReference>
<evidence type="ECO:0000256" key="2">
    <source>
        <dbReference type="ARBA" id="ARBA00022729"/>
    </source>
</evidence>
<dbReference type="AlphaFoldDB" id="A0A939ITW3"/>
<feature type="domain" description="Polysaccharide lyase family 8 C-terminal" evidence="6">
    <location>
        <begin position="690"/>
        <end position="752"/>
    </location>
</feature>
<dbReference type="SUPFAM" id="SSF49863">
    <property type="entry name" value="Hyaluronate lyase-like, C-terminal domain"/>
    <property type="match status" value="1"/>
</dbReference>
<dbReference type="Proteomes" id="UP000664385">
    <property type="component" value="Unassembled WGS sequence"/>
</dbReference>
<evidence type="ECO:0000259" key="7">
    <source>
        <dbReference type="Pfam" id="PF08124"/>
    </source>
</evidence>
<dbReference type="Gene3D" id="1.50.10.100">
    <property type="entry name" value="Chondroitin AC/alginate lyase"/>
    <property type="match status" value="1"/>
</dbReference>
<dbReference type="InterPro" id="IPR014718">
    <property type="entry name" value="GH-type_carb-bd"/>
</dbReference>
<dbReference type="SUPFAM" id="SSF74650">
    <property type="entry name" value="Galactose mutarotase-like"/>
    <property type="match status" value="1"/>
</dbReference>
<dbReference type="InterPro" id="IPR011013">
    <property type="entry name" value="Gal_mutarotase_sf_dom"/>
</dbReference>
<dbReference type="GO" id="GO:0030246">
    <property type="term" value="F:carbohydrate binding"/>
    <property type="evidence" value="ECO:0007669"/>
    <property type="project" value="InterPro"/>
</dbReference>
<evidence type="ECO:0000256" key="3">
    <source>
        <dbReference type="ARBA" id="ARBA00023239"/>
    </source>
</evidence>
<dbReference type="GO" id="GO:0016837">
    <property type="term" value="F:carbon-oxygen lyase activity, acting on polysaccharides"/>
    <property type="evidence" value="ECO:0007669"/>
    <property type="project" value="UniProtKB-ARBA"/>
</dbReference>
<evidence type="ECO:0000256" key="1">
    <source>
        <dbReference type="ARBA" id="ARBA00006699"/>
    </source>
</evidence>
<feature type="domain" description="Polysaccharide lyase 8 N-terminal alpha-helical" evidence="7">
    <location>
        <begin position="49"/>
        <end position="375"/>
    </location>
</feature>
<name>A0A939ITW3_9MICO</name>
<keyword evidence="3 8" id="KW-0456">Lyase</keyword>
<dbReference type="GO" id="GO:0005975">
    <property type="term" value="P:carbohydrate metabolic process"/>
    <property type="evidence" value="ECO:0007669"/>
    <property type="project" value="InterPro"/>
</dbReference>
<dbReference type="InterPro" id="IPR011071">
    <property type="entry name" value="Lyase_8-like_C"/>
</dbReference>
<evidence type="ECO:0000313" key="8">
    <source>
        <dbReference type="EMBL" id="MBN8206662.1"/>
    </source>
</evidence>
<dbReference type="CDD" id="cd01083">
    <property type="entry name" value="GAG_Lyase"/>
    <property type="match status" value="1"/>
</dbReference>
<evidence type="ECO:0000256" key="4">
    <source>
        <dbReference type="SAM" id="SignalP"/>
    </source>
</evidence>
<evidence type="ECO:0000259" key="5">
    <source>
        <dbReference type="Pfam" id="PF02278"/>
    </source>
</evidence>
<keyword evidence="2 4" id="KW-0732">Signal</keyword>
<dbReference type="Pfam" id="PF02884">
    <property type="entry name" value="Lyase_8_C"/>
    <property type="match status" value="1"/>
</dbReference>
<comment type="caution">
    <text evidence="8">The sequence shown here is derived from an EMBL/GenBank/DDBJ whole genome shotgun (WGS) entry which is preliminary data.</text>
</comment>
<gene>
    <name evidence="8" type="ORF">JF543_11915</name>
</gene>
<feature type="domain" description="Polysaccharide lyase family 8 central" evidence="5">
    <location>
        <begin position="416"/>
        <end position="676"/>
    </location>
</feature>
<dbReference type="InterPro" id="IPR012970">
    <property type="entry name" value="Lyase_8_alpha_N"/>
</dbReference>
<dbReference type="InterPro" id="IPR004103">
    <property type="entry name" value="Lyase_8_C"/>
</dbReference>
<evidence type="ECO:0000259" key="6">
    <source>
        <dbReference type="Pfam" id="PF02884"/>
    </source>
</evidence>
<dbReference type="InterPro" id="IPR038970">
    <property type="entry name" value="Lyase_8"/>
</dbReference>
<sequence>MHTTRRGFLQLGGTALAASLIPGLLPSSAGAAPPPLSIAGGTEALRARWVDALTSRSIITADPTGFDDAIAALDRGTTALMQQIAPTGTRYFTSTDWTVGATDLLRSNQMRLNYVNLEKLATAWATPGSTHEGSSEVLDAVRTGLAHMHEQIYHPGTAWWGNWWSWNIGAAQPLANVMALIRDELDQADIDRYCVAFDHFLPERDPRLQQHPSGVQESNGANRVDICQAVIVRAVVQPDEPLLRAAVDALSPTWQYVTEGNGFFADGSFVQQSTIGYTGTYGLVLLGGLSKLFALLADSDFPIVDPTRSNLTGVIEGSFAPFMFNGQMMDAVRGRAVARYALRSKDNGDELIEHTLRLAKAADPDTAARWRGLCRQWIESNAAADIAESTKIGRRALVAELLDAEVVARPDATGPRFFPAMDRLVYRSTDGSWALCVAMCSNRIAWHEGTGAENMRGVKTSQGMTYLYLADDDTHFDDHFWATSDLEAPVGATVDLTPLPDNPEGQWGETTPANEWTGGATLDEFAVSAMHLVAPGGTGLVARKAWFFQDDLVVALGSDISSRSGAEVRTVVEHRNLGGTPRTLTVDGEAITAPRTLRGARWAHLADVGGYVFLPGSPALRAELVERQGRWTDNATRSVPETQQVRRRQYATLAYTHGPDATDASTYAYALLPGADAAQTAARAGDLGVRVLRNDSAVQAVRLPSGAICAAVWAGAAFDRVRISSSATLILKKIPTGLEVSLADPTQTQDALDVVLVGIAGDRVSGPDADRVSLTRVRSEVRLRVDTRGTAGRSLRFSVHRR</sequence>
<dbReference type="PROSITE" id="PS51318">
    <property type="entry name" value="TAT"/>
    <property type="match status" value="1"/>
</dbReference>
<dbReference type="Gene3D" id="2.70.98.10">
    <property type="match status" value="1"/>
</dbReference>
<protein>
    <submittedName>
        <fullName evidence="8">Polysaccharide lyase 8 family protein</fullName>
    </submittedName>
</protein>
<comment type="similarity">
    <text evidence="1">Belongs to the polysaccharide lyase 8 family.</text>
</comment>
<dbReference type="EMBL" id="JAEMWU010000002">
    <property type="protein sequence ID" value="MBN8206662.1"/>
    <property type="molecule type" value="Genomic_DNA"/>
</dbReference>
<dbReference type="InterPro" id="IPR006311">
    <property type="entry name" value="TAT_signal"/>
</dbReference>
<dbReference type="Gene3D" id="2.60.220.10">
    <property type="entry name" value="Polysaccharide lyase family 8-like, C-terminal"/>
    <property type="match status" value="1"/>
</dbReference>